<dbReference type="GO" id="GO:0009254">
    <property type="term" value="P:peptidoglycan turnover"/>
    <property type="evidence" value="ECO:0007669"/>
    <property type="project" value="InterPro"/>
</dbReference>
<name>A0A0A2TTY6_9BACI</name>
<dbReference type="PANTHER" id="PTHR39160">
    <property type="entry name" value="CELL WALL-BINDING PROTEIN YOCH"/>
    <property type="match status" value="1"/>
</dbReference>
<evidence type="ECO:0000256" key="2">
    <source>
        <dbReference type="SAM" id="MobiDB-lite"/>
    </source>
</evidence>
<dbReference type="InterPro" id="IPR036908">
    <property type="entry name" value="RlpA-like_sf"/>
</dbReference>
<keyword evidence="5" id="KW-1185">Reference proteome</keyword>
<dbReference type="STRING" id="1385514.N782_10775"/>
<organism evidence="4 5">
    <name type="scientific">Pontibacillus yanchengensis Y32</name>
    <dbReference type="NCBI Taxonomy" id="1385514"/>
    <lineage>
        <taxon>Bacteria</taxon>
        <taxon>Bacillati</taxon>
        <taxon>Bacillota</taxon>
        <taxon>Bacilli</taxon>
        <taxon>Bacillales</taxon>
        <taxon>Bacillaceae</taxon>
        <taxon>Pontibacillus</taxon>
    </lineage>
</organism>
<dbReference type="eggNOG" id="COG3584">
    <property type="taxonomic scope" value="Bacteria"/>
</dbReference>
<dbReference type="OrthoDB" id="2691087at2"/>
<dbReference type="Proteomes" id="UP000030147">
    <property type="component" value="Unassembled WGS sequence"/>
</dbReference>
<evidence type="ECO:0000256" key="1">
    <source>
        <dbReference type="ARBA" id="ARBA00022729"/>
    </source>
</evidence>
<feature type="region of interest" description="Disordered" evidence="2">
    <location>
        <begin position="67"/>
        <end position="86"/>
    </location>
</feature>
<dbReference type="GO" id="GO:0004553">
    <property type="term" value="F:hydrolase activity, hydrolyzing O-glycosyl compounds"/>
    <property type="evidence" value="ECO:0007669"/>
    <property type="project" value="InterPro"/>
</dbReference>
<comment type="caution">
    <text evidence="4">The sequence shown here is derived from an EMBL/GenBank/DDBJ whole genome shotgun (WGS) entry which is preliminary data.</text>
</comment>
<dbReference type="GO" id="GO:0019867">
    <property type="term" value="C:outer membrane"/>
    <property type="evidence" value="ECO:0007669"/>
    <property type="project" value="InterPro"/>
</dbReference>
<reference evidence="4 5" key="1">
    <citation type="journal article" date="2015" name="Stand. Genomic Sci.">
        <title>High quality draft genome sequence of the moderately halophilic bacterium Pontibacillus yanchengensis Y32(T) and comparison among Pontibacillus genomes.</title>
        <authorList>
            <person name="Huang J."/>
            <person name="Qiao Z.X."/>
            <person name="Tang J.W."/>
            <person name="Wang G."/>
        </authorList>
    </citation>
    <scope>NUCLEOTIDE SEQUENCE [LARGE SCALE GENOMIC DNA]</scope>
    <source>
        <strain evidence="4 5">Y32</strain>
    </source>
</reference>
<evidence type="ECO:0000259" key="3">
    <source>
        <dbReference type="Pfam" id="PF06725"/>
    </source>
</evidence>
<dbReference type="CDD" id="cd14667">
    <property type="entry name" value="3D_containing_proteins"/>
    <property type="match status" value="1"/>
</dbReference>
<dbReference type="Pfam" id="PF06725">
    <property type="entry name" value="3D"/>
    <property type="match status" value="1"/>
</dbReference>
<gene>
    <name evidence="4" type="ORF">N782_10775</name>
</gene>
<evidence type="ECO:0000313" key="4">
    <source>
        <dbReference type="EMBL" id="KGP72725.1"/>
    </source>
</evidence>
<feature type="compositionally biased region" description="Basic and acidic residues" evidence="2">
    <location>
        <begin position="67"/>
        <end position="82"/>
    </location>
</feature>
<protein>
    <recommendedName>
        <fullName evidence="3">3D domain-containing protein</fullName>
    </recommendedName>
</protein>
<dbReference type="EMBL" id="AVBF01000024">
    <property type="protein sequence ID" value="KGP72725.1"/>
    <property type="molecule type" value="Genomic_DNA"/>
</dbReference>
<keyword evidence="1" id="KW-0732">Signal</keyword>
<sequence length="189" mass="20181">MNKLMRIVVGAVAFFGYIGVGAFHAQALETEKSTVASADNTTKQEEAPSAFLASEIPVKSVDLSKKKDTPALKNDKATKNVESKQTQQNVERTLQVEATAYTANCDGCIGITKTGINLLENPNKKVIAVDPSVIPLGSIVHVEGYGKAVAGDIGSAIQGNRIDVFIPNRSNALDFGRRHDVTVKILEEA</sequence>
<dbReference type="InterPro" id="IPR010611">
    <property type="entry name" value="3D_dom"/>
</dbReference>
<dbReference type="RefSeq" id="WP_052111287.1">
    <property type="nucleotide sequence ID" value="NZ_AVBF01000024.1"/>
</dbReference>
<feature type="domain" description="3D" evidence="3">
    <location>
        <begin position="125"/>
        <end position="186"/>
    </location>
</feature>
<evidence type="ECO:0000313" key="5">
    <source>
        <dbReference type="Proteomes" id="UP000030147"/>
    </source>
</evidence>
<dbReference type="Gene3D" id="2.40.40.10">
    <property type="entry name" value="RlpA-like domain"/>
    <property type="match status" value="1"/>
</dbReference>
<dbReference type="SUPFAM" id="SSF50685">
    <property type="entry name" value="Barwin-like endoglucanases"/>
    <property type="match status" value="1"/>
</dbReference>
<dbReference type="InterPro" id="IPR059180">
    <property type="entry name" value="3D_YorM"/>
</dbReference>
<dbReference type="PANTHER" id="PTHR39160:SF6">
    <property type="entry name" value="CELL WALL-BINDING PROTEIN YOCH"/>
    <property type="match status" value="1"/>
</dbReference>
<accession>A0A0A2TTY6</accession>
<dbReference type="AlphaFoldDB" id="A0A0A2TTY6"/>
<dbReference type="InterPro" id="IPR051933">
    <property type="entry name" value="Resuscitation_pf_RpfB"/>
</dbReference>
<proteinExistence type="predicted"/>